<keyword evidence="3" id="KW-1185">Reference proteome</keyword>
<gene>
    <name evidence="2" type="ORF">TNIN_51191</name>
</gene>
<reference evidence="2" key="1">
    <citation type="submission" date="2020-08" db="EMBL/GenBank/DDBJ databases">
        <title>Multicomponent nature underlies the extraordinary mechanical properties of spider dragline silk.</title>
        <authorList>
            <person name="Kono N."/>
            <person name="Nakamura H."/>
            <person name="Mori M."/>
            <person name="Yoshida Y."/>
            <person name="Ohtoshi R."/>
            <person name="Malay A.D."/>
            <person name="Moran D.A.P."/>
            <person name="Tomita M."/>
            <person name="Numata K."/>
            <person name="Arakawa K."/>
        </authorList>
    </citation>
    <scope>NUCLEOTIDE SEQUENCE</scope>
</reference>
<organism evidence="2 3">
    <name type="scientific">Trichonephila inaurata madagascariensis</name>
    <dbReference type="NCBI Taxonomy" id="2747483"/>
    <lineage>
        <taxon>Eukaryota</taxon>
        <taxon>Metazoa</taxon>
        <taxon>Ecdysozoa</taxon>
        <taxon>Arthropoda</taxon>
        <taxon>Chelicerata</taxon>
        <taxon>Arachnida</taxon>
        <taxon>Araneae</taxon>
        <taxon>Araneomorphae</taxon>
        <taxon>Entelegynae</taxon>
        <taxon>Araneoidea</taxon>
        <taxon>Nephilidae</taxon>
        <taxon>Trichonephila</taxon>
        <taxon>Trichonephila inaurata</taxon>
    </lineage>
</organism>
<dbReference type="AlphaFoldDB" id="A0A8X6JPM3"/>
<dbReference type="Proteomes" id="UP000886998">
    <property type="component" value="Unassembled WGS sequence"/>
</dbReference>
<evidence type="ECO:0000313" key="3">
    <source>
        <dbReference type="Proteomes" id="UP000886998"/>
    </source>
</evidence>
<protein>
    <submittedName>
        <fullName evidence="2">Uncharacterized protein</fullName>
    </submittedName>
</protein>
<accession>A0A8X6JPM3</accession>
<keyword evidence="1" id="KW-0175">Coiled coil</keyword>
<feature type="coiled-coil region" evidence="1">
    <location>
        <begin position="123"/>
        <end position="150"/>
    </location>
</feature>
<feature type="coiled-coil region" evidence="1">
    <location>
        <begin position="26"/>
        <end position="81"/>
    </location>
</feature>
<comment type="caution">
    <text evidence="2">The sequence shown here is derived from an EMBL/GenBank/DDBJ whole genome shotgun (WGS) entry which is preliminary data.</text>
</comment>
<dbReference type="OrthoDB" id="5412539at2759"/>
<proteinExistence type="predicted"/>
<evidence type="ECO:0000256" key="1">
    <source>
        <dbReference type="SAM" id="Coils"/>
    </source>
</evidence>
<sequence length="183" mass="21604">MLKKKILLLKKKKKSTCYEKQFQSQKEEFDSELKDEDQKLAEILKNNEKFSEVISEENVTSEEKDEMLLDLQNQLNTKETEINLSSQVKKSKQELDHMTENDEELKIMHEKKLLPSKKSQGNSSELNKLLVITEKEIQQKESETNTLKNMATEKEYQFDELSQMIDEPLKQQFRDLGLYFCTS</sequence>
<dbReference type="EMBL" id="BMAV01026346">
    <property type="protein sequence ID" value="GFS49593.1"/>
    <property type="molecule type" value="Genomic_DNA"/>
</dbReference>
<evidence type="ECO:0000313" key="2">
    <source>
        <dbReference type="EMBL" id="GFS49593.1"/>
    </source>
</evidence>
<name>A0A8X6JPM3_9ARAC</name>